<dbReference type="EMBL" id="CP115543">
    <property type="protein sequence ID" value="WNH49615.1"/>
    <property type="molecule type" value="Genomic_DNA"/>
</dbReference>
<reference evidence="2 3" key="1">
    <citation type="submission" date="2022-12" db="EMBL/GenBank/DDBJ databases">
        <title>Two new species, Stenotrophomonas aracearum and Stenotrophomonas oahuensis, isolated from Anthurium (Araceae family) in Hawaii.</title>
        <authorList>
            <person name="Chunag S.C."/>
            <person name="Dobhal S."/>
            <person name="Alvarez A."/>
            <person name="Arif M."/>
        </authorList>
    </citation>
    <scope>NUCLEOTIDE SEQUENCE [LARGE SCALE GENOMIC DNA]</scope>
    <source>
        <strain evidence="2 3">A5588</strain>
    </source>
</reference>
<keyword evidence="1" id="KW-1133">Transmembrane helix</keyword>
<dbReference type="PANTHER" id="PTHR37314:SF4">
    <property type="entry name" value="UPF0700 TRANSMEMBRANE PROTEIN YOAK"/>
    <property type="match status" value="1"/>
</dbReference>
<keyword evidence="3" id="KW-1185">Reference proteome</keyword>
<accession>A0ABY9YFF6</accession>
<dbReference type="InterPro" id="IPR010699">
    <property type="entry name" value="DUF1275"/>
</dbReference>
<sequence>MGIEVPRIVWVGTGLLAFAAGVVNAVGYLGYEHQAFSHMTGTVTLQSIALEGRNWDAAQQLLAVVAGFVAGSFGAGTLLRDRSLSVAYVALLVVEAAFFAVAAALLAGGTGFGACFAAAGCGMQNAMTSFYSGSAIRSTHLTGFFTDFGLVLGQICRGNPAPRRRLGMWGLVLVGFSVGGVVAAIAFHRLGFLTLLFPSVTAALCALGLWLHLHRAKLRQ</sequence>
<dbReference type="PANTHER" id="PTHR37314">
    <property type="entry name" value="SLR0142 PROTEIN"/>
    <property type="match status" value="1"/>
</dbReference>
<feature type="transmembrane region" description="Helical" evidence="1">
    <location>
        <begin position="193"/>
        <end position="213"/>
    </location>
</feature>
<organism evidence="2 3">
    <name type="scientific">Stenotrophomonas aracearum</name>
    <dbReference type="NCBI Taxonomy" id="3003272"/>
    <lineage>
        <taxon>Bacteria</taxon>
        <taxon>Pseudomonadati</taxon>
        <taxon>Pseudomonadota</taxon>
        <taxon>Gammaproteobacteria</taxon>
        <taxon>Lysobacterales</taxon>
        <taxon>Lysobacteraceae</taxon>
        <taxon>Stenotrophomonas</taxon>
    </lineage>
</organism>
<dbReference type="Pfam" id="PF06912">
    <property type="entry name" value="DUF1275"/>
    <property type="match status" value="1"/>
</dbReference>
<keyword evidence="1" id="KW-0812">Transmembrane</keyword>
<name>A0ABY9YFF6_9GAMM</name>
<protein>
    <submittedName>
        <fullName evidence="2">YoaK family protein</fullName>
    </submittedName>
</protein>
<feature type="transmembrane region" description="Helical" evidence="1">
    <location>
        <begin position="168"/>
        <end position="187"/>
    </location>
</feature>
<feature type="transmembrane region" description="Helical" evidence="1">
    <location>
        <begin position="61"/>
        <end position="79"/>
    </location>
</feature>
<feature type="transmembrane region" description="Helical" evidence="1">
    <location>
        <begin position="139"/>
        <end position="156"/>
    </location>
</feature>
<evidence type="ECO:0000256" key="1">
    <source>
        <dbReference type="SAM" id="Phobius"/>
    </source>
</evidence>
<feature type="transmembrane region" description="Helical" evidence="1">
    <location>
        <begin position="86"/>
        <end position="119"/>
    </location>
</feature>
<proteinExistence type="predicted"/>
<evidence type="ECO:0000313" key="2">
    <source>
        <dbReference type="EMBL" id="WNH49615.1"/>
    </source>
</evidence>
<dbReference type="Proteomes" id="UP001305421">
    <property type="component" value="Chromosome"/>
</dbReference>
<evidence type="ECO:0000313" key="3">
    <source>
        <dbReference type="Proteomes" id="UP001305421"/>
    </source>
</evidence>
<gene>
    <name evidence="2" type="ORF">PDM28_04670</name>
</gene>
<keyword evidence="1" id="KW-0472">Membrane</keyword>
<dbReference type="RefSeq" id="WP_311183961.1">
    <property type="nucleotide sequence ID" value="NZ_CP115543.1"/>
</dbReference>